<dbReference type="Proteomes" id="UP001157502">
    <property type="component" value="Chromosome 16"/>
</dbReference>
<organism evidence="1 2">
    <name type="scientific">Dallia pectoralis</name>
    <name type="common">Alaska blackfish</name>
    <dbReference type="NCBI Taxonomy" id="75939"/>
    <lineage>
        <taxon>Eukaryota</taxon>
        <taxon>Metazoa</taxon>
        <taxon>Chordata</taxon>
        <taxon>Craniata</taxon>
        <taxon>Vertebrata</taxon>
        <taxon>Euteleostomi</taxon>
        <taxon>Actinopterygii</taxon>
        <taxon>Neopterygii</taxon>
        <taxon>Teleostei</taxon>
        <taxon>Protacanthopterygii</taxon>
        <taxon>Esociformes</taxon>
        <taxon>Umbridae</taxon>
        <taxon>Dallia</taxon>
    </lineage>
</organism>
<evidence type="ECO:0000313" key="2">
    <source>
        <dbReference type="Proteomes" id="UP001157502"/>
    </source>
</evidence>
<gene>
    <name evidence="1" type="ORF">DPEC_G00198300</name>
</gene>
<proteinExistence type="predicted"/>
<protein>
    <submittedName>
        <fullName evidence="1">Uncharacterized protein</fullName>
    </submittedName>
</protein>
<sequence length="113" mass="13193">MLLVRKQIELRSLATLHYLSSVDVVNILRISTNELTNLTRCKPWRRVRGVIFQPSGLTEALDDTGQLHMQPDWNGAHTDRDRHRLEGRCHTAVADPVWRRWNLSPLMHHLTPR</sequence>
<dbReference type="EMBL" id="CM055743">
    <property type="protein sequence ID" value="KAJ7999812.1"/>
    <property type="molecule type" value="Genomic_DNA"/>
</dbReference>
<reference evidence="1" key="1">
    <citation type="submission" date="2021-05" db="EMBL/GenBank/DDBJ databases">
        <authorList>
            <person name="Pan Q."/>
            <person name="Jouanno E."/>
            <person name="Zahm M."/>
            <person name="Klopp C."/>
            <person name="Cabau C."/>
            <person name="Louis A."/>
            <person name="Berthelot C."/>
            <person name="Parey E."/>
            <person name="Roest Crollius H."/>
            <person name="Montfort J."/>
            <person name="Robinson-Rechavi M."/>
            <person name="Bouchez O."/>
            <person name="Lampietro C."/>
            <person name="Lopez Roques C."/>
            <person name="Donnadieu C."/>
            <person name="Postlethwait J."/>
            <person name="Bobe J."/>
            <person name="Dillon D."/>
            <person name="Chandos A."/>
            <person name="von Hippel F."/>
            <person name="Guiguen Y."/>
        </authorList>
    </citation>
    <scope>NUCLEOTIDE SEQUENCE</scope>
    <source>
        <strain evidence="1">YG-Jan2019</strain>
    </source>
</reference>
<keyword evidence="2" id="KW-1185">Reference proteome</keyword>
<evidence type="ECO:0000313" key="1">
    <source>
        <dbReference type="EMBL" id="KAJ7999812.1"/>
    </source>
</evidence>
<accession>A0ACC2G8B1</accession>
<comment type="caution">
    <text evidence="1">The sequence shown here is derived from an EMBL/GenBank/DDBJ whole genome shotgun (WGS) entry which is preliminary data.</text>
</comment>
<name>A0ACC2G8B1_DALPE</name>